<gene>
    <name evidence="2" type="ordered locus">KPHS_p101050</name>
</gene>
<dbReference type="EMBL" id="CP003223">
    <property type="protein sequence ID" value="AEW92013.1"/>
    <property type="molecule type" value="Genomic_DNA"/>
</dbReference>
<evidence type="ECO:0000256" key="1">
    <source>
        <dbReference type="SAM" id="Phobius"/>
    </source>
</evidence>
<dbReference type="GeneID" id="11818001"/>
<proteinExistence type="predicted"/>
<dbReference type="AlphaFoldDB" id="A0A0H3H594"/>
<keyword evidence="2" id="KW-0614">Plasmid</keyword>
<keyword evidence="1" id="KW-0812">Transmembrane</keyword>
<organism evidence="2 3">
    <name type="scientific">Klebsiella pneumoniae subsp. pneumoniae (strain HS11286)</name>
    <dbReference type="NCBI Taxonomy" id="1125630"/>
    <lineage>
        <taxon>Bacteria</taxon>
        <taxon>Pseudomonadati</taxon>
        <taxon>Pseudomonadota</taxon>
        <taxon>Gammaproteobacteria</taxon>
        <taxon>Enterobacterales</taxon>
        <taxon>Enterobacteriaceae</taxon>
        <taxon>Klebsiella/Raoultella group</taxon>
        <taxon>Klebsiella</taxon>
        <taxon>Klebsiella pneumoniae complex</taxon>
    </lineage>
</organism>
<dbReference type="RefSeq" id="WP_014342157.1">
    <property type="nucleotide sequence ID" value="NC_016838.1"/>
</dbReference>
<evidence type="ECO:0000313" key="3">
    <source>
        <dbReference type="Proteomes" id="UP000007841"/>
    </source>
</evidence>
<keyword evidence="3" id="KW-1185">Reference proteome</keyword>
<protein>
    <submittedName>
        <fullName evidence="2">Uncharacterized protein</fullName>
    </submittedName>
</protein>
<reference evidence="3" key="1">
    <citation type="journal article" date="2012" name="J. Bacteriol.">
        <title>Complete genome sequence of Klebsiella pneumoniae subsp. pneumoniae HS11286, a multidrug-resistant strain isolated from human sputum.</title>
        <authorList>
            <person name="Liu P."/>
            <person name="Li P."/>
            <person name="Jiang X."/>
            <person name="Bi D."/>
            <person name="Xie Y."/>
            <person name="Tai C."/>
            <person name="Deng Z."/>
            <person name="Rajakumar K."/>
            <person name="Ou H.Y."/>
        </authorList>
    </citation>
    <scope>NUCLEOTIDE SEQUENCE [LARGE SCALE GENOMIC DNA]</scope>
    <source>
        <strain evidence="3">HS11286</strain>
        <plasmid evidence="3">pKPHS1</plasmid>
    </source>
</reference>
<evidence type="ECO:0000313" key="2">
    <source>
        <dbReference type="EMBL" id="AEW92013.1"/>
    </source>
</evidence>
<feature type="transmembrane region" description="Helical" evidence="1">
    <location>
        <begin position="12"/>
        <end position="31"/>
    </location>
</feature>
<name>A0A0H3H594_KLEPH</name>
<dbReference type="RefSeq" id="YP_005220912.1">
    <property type="nucleotide sequence ID" value="NC_016838.1"/>
</dbReference>
<dbReference type="HOGENOM" id="CLU_3291138_0_0_6"/>
<accession>A0A0H3H594</accession>
<geneLocation type="plasmid" evidence="2 3">
    <name>pKPHS1</name>
</geneLocation>
<dbReference type="KEGG" id="kpm:KPHS_p101050"/>
<keyword evidence="1" id="KW-1133">Transmembrane helix</keyword>
<keyword evidence="1" id="KW-0472">Membrane</keyword>
<sequence length="40" mass="4525">MTIRMGEKATFFSLPVSGFADVVEVVVLWFYSGLYSSFWG</sequence>
<dbReference type="Proteomes" id="UP000007841">
    <property type="component" value="Plasmid pKPHS1"/>
</dbReference>